<accession>A0ABV6EK57</accession>
<protein>
    <submittedName>
        <fullName evidence="7">Oligosaccharide flippase family protein</fullName>
    </submittedName>
</protein>
<feature type="transmembrane region" description="Helical" evidence="6">
    <location>
        <begin position="248"/>
        <end position="272"/>
    </location>
</feature>
<evidence type="ECO:0000256" key="1">
    <source>
        <dbReference type="ARBA" id="ARBA00004651"/>
    </source>
</evidence>
<dbReference type="InterPro" id="IPR002797">
    <property type="entry name" value="Polysacc_synth"/>
</dbReference>
<dbReference type="PANTHER" id="PTHR30250:SF11">
    <property type="entry name" value="O-ANTIGEN TRANSPORTER-RELATED"/>
    <property type="match status" value="1"/>
</dbReference>
<feature type="transmembrane region" description="Helical" evidence="6">
    <location>
        <begin position="42"/>
        <end position="62"/>
    </location>
</feature>
<evidence type="ECO:0000256" key="3">
    <source>
        <dbReference type="ARBA" id="ARBA00022692"/>
    </source>
</evidence>
<feature type="transmembrane region" description="Helical" evidence="6">
    <location>
        <begin position="380"/>
        <end position="401"/>
    </location>
</feature>
<dbReference type="Pfam" id="PF01943">
    <property type="entry name" value="Polysacc_synt"/>
    <property type="match status" value="1"/>
</dbReference>
<evidence type="ECO:0000256" key="6">
    <source>
        <dbReference type="SAM" id="Phobius"/>
    </source>
</evidence>
<feature type="transmembrane region" description="Helical" evidence="6">
    <location>
        <begin position="110"/>
        <end position="135"/>
    </location>
</feature>
<evidence type="ECO:0000256" key="4">
    <source>
        <dbReference type="ARBA" id="ARBA00022989"/>
    </source>
</evidence>
<feature type="transmembrane region" description="Helical" evidence="6">
    <location>
        <begin position="171"/>
        <end position="190"/>
    </location>
</feature>
<name>A0ABV6EK57_9GAMM</name>
<feature type="transmembrane region" description="Helical" evidence="6">
    <location>
        <begin position="441"/>
        <end position="458"/>
    </location>
</feature>
<evidence type="ECO:0000313" key="7">
    <source>
        <dbReference type="EMBL" id="MFC0229290.1"/>
    </source>
</evidence>
<keyword evidence="2" id="KW-1003">Cell membrane</keyword>
<reference evidence="7 8" key="1">
    <citation type="submission" date="2024-09" db="EMBL/GenBank/DDBJ databases">
        <authorList>
            <person name="Sun Q."/>
            <person name="Mori K."/>
        </authorList>
    </citation>
    <scope>NUCLEOTIDE SEQUENCE [LARGE SCALE GENOMIC DNA]</scope>
    <source>
        <strain evidence="7 8">CCM 8626</strain>
    </source>
</reference>
<dbReference type="RefSeq" id="WP_380680257.1">
    <property type="nucleotide sequence ID" value="NZ_CP173186.1"/>
</dbReference>
<dbReference type="InterPro" id="IPR050833">
    <property type="entry name" value="Poly_Biosynth_Transport"/>
</dbReference>
<dbReference type="PANTHER" id="PTHR30250">
    <property type="entry name" value="PST FAMILY PREDICTED COLANIC ACID TRANSPORTER"/>
    <property type="match status" value="1"/>
</dbReference>
<sequence length="465" mass="52521">MKLKVILSFAMGPIGAAALGFITLPVMTWLYSPEDVGRFGMLNVAISFTVLLFGLGLDQAYVRQYHESENKGELLKISIIPGLMLLLLSLFAFSWEPSFISSLLFEKDSIAIGLLVMLILLFNFILRFLSLVVRMEGRGVGFSLSQLIPKVVILVSLLCFYFFWESHPFEQLLWANFFGFLITLIIMLLITKRDWLLAISSRVDYHKSKEMIRFGFPLILGSLAFWGVTAMDRMFLRSLSTFEQLAVFSVAVSFASAATIIQTIFSTLWAPMVYKLANNDEESLGLVTKASKYILLVVVALFCIAGLLSWVVDFFIPVSYSDVKFILLACLGYPLLYTLSETTVVGIGISKKTYFSMIASLLALSVNFVLNYILVPRFGAAGAAVSTCITFWFFLVFRTELSILCWKKIPRLELYFFTLLCIAGASAEAMFGYRYFAFLKFYWGGVLILLLFCNRHYLKGLKLKR</sequence>
<feature type="transmembrane region" description="Helical" evidence="6">
    <location>
        <begin position="7"/>
        <end position="30"/>
    </location>
</feature>
<keyword evidence="5 6" id="KW-0472">Membrane</keyword>
<evidence type="ECO:0000256" key="5">
    <source>
        <dbReference type="ARBA" id="ARBA00023136"/>
    </source>
</evidence>
<keyword evidence="3 6" id="KW-0812">Transmembrane</keyword>
<proteinExistence type="predicted"/>
<feature type="transmembrane region" description="Helical" evidence="6">
    <location>
        <begin position="211"/>
        <end position="228"/>
    </location>
</feature>
<feature type="transmembrane region" description="Helical" evidence="6">
    <location>
        <begin position="147"/>
        <end position="164"/>
    </location>
</feature>
<feature type="transmembrane region" description="Helical" evidence="6">
    <location>
        <begin position="74"/>
        <end position="95"/>
    </location>
</feature>
<dbReference type="EMBL" id="JBHLXG010000038">
    <property type="protein sequence ID" value="MFC0229290.1"/>
    <property type="molecule type" value="Genomic_DNA"/>
</dbReference>
<keyword evidence="8" id="KW-1185">Reference proteome</keyword>
<feature type="transmembrane region" description="Helical" evidence="6">
    <location>
        <begin position="354"/>
        <end position="374"/>
    </location>
</feature>
<feature type="transmembrane region" description="Helical" evidence="6">
    <location>
        <begin position="324"/>
        <end position="347"/>
    </location>
</feature>
<comment type="caution">
    <text evidence="7">The sequence shown here is derived from an EMBL/GenBank/DDBJ whole genome shotgun (WGS) entry which is preliminary data.</text>
</comment>
<dbReference type="Proteomes" id="UP001589792">
    <property type="component" value="Unassembled WGS sequence"/>
</dbReference>
<feature type="transmembrane region" description="Helical" evidence="6">
    <location>
        <begin position="293"/>
        <end position="312"/>
    </location>
</feature>
<organism evidence="7 8">
    <name type="scientific">Serratia aquatilis</name>
    <dbReference type="NCBI Taxonomy" id="1737515"/>
    <lineage>
        <taxon>Bacteria</taxon>
        <taxon>Pseudomonadati</taxon>
        <taxon>Pseudomonadota</taxon>
        <taxon>Gammaproteobacteria</taxon>
        <taxon>Enterobacterales</taxon>
        <taxon>Yersiniaceae</taxon>
        <taxon>Serratia</taxon>
    </lineage>
</organism>
<comment type="subcellular location">
    <subcellularLocation>
        <location evidence="1">Cell membrane</location>
        <topology evidence="1">Multi-pass membrane protein</topology>
    </subcellularLocation>
</comment>
<feature type="transmembrane region" description="Helical" evidence="6">
    <location>
        <begin position="413"/>
        <end position="435"/>
    </location>
</feature>
<keyword evidence="4 6" id="KW-1133">Transmembrane helix</keyword>
<evidence type="ECO:0000256" key="2">
    <source>
        <dbReference type="ARBA" id="ARBA00022475"/>
    </source>
</evidence>
<gene>
    <name evidence="7" type="ORF">ACFFJ3_22815</name>
</gene>
<evidence type="ECO:0000313" key="8">
    <source>
        <dbReference type="Proteomes" id="UP001589792"/>
    </source>
</evidence>